<dbReference type="InterPro" id="IPR046258">
    <property type="entry name" value="DUF6291"/>
</dbReference>
<dbReference type="RefSeq" id="WP_074962226.1">
    <property type="nucleotide sequence ID" value="NZ_FOKQ01000024.1"/>
</dbReference>
<gene>
    <name evidence="3" type="ORF">SAMN02910406_02578</name>
</gene>
<feature type="domain" description="DUF6291" evidence="2">
    <location>
        <begin position="10"/>
        <end position="88"/>
    </location>
</feature>
<sequence length="279" mass="32145">MNSINSKSKSFMLYKEWEETFLALESDAERGELIRGVFAFVKTGEVPDFKGGLKIAFIMIANQLRRDAERYEKICQRNQKNARKRWKSSDNTVVTENSTLSNESATAYDPMPMDTKNADKEKDEEKDKDEVKDEGEGKEITANREYPEHTPSPAHRKYKFGEFRNISLSFGEYGSLVNRFGKHMTDKCIESMDTYMEQTGKVYQSCYAKLKNWISEDIARSRKINPSKALSADSGKITDEELAEYEAYARAHAMEDFARELECKATIHPTAEQQRNMQK</sequence>
<proteinExistence type="predicted"/>
<dbReference type="Proteomes" id="UP000182192">
    <property type="component" value="Unassembled WGS sequence"/>
</dbReference>
<evidence type="ECO:0000313" key="4">
    <source>
        <dbReference type="Proteomes" id="UP000182192"/>
    </source>
</evidence>
<protein>
    <recommendedName>
        <fullName evidence="2">DUF6291 domain-containing protein</fullName>
    </recommendedName>
</protein>
<accession>A0A1I1MT30</accession>
<evidence type="ECO:0000259" key="2">
    <source>
        <dbReference type="Pfam" id="PF19808"/>
    </source>
</evidence>
<reference evidence="3 4" key="1">
    <citation type="submission" date="2016-10" db="EMBL/GenBank/DDBJ databases">
        <authorList>
            <person name="de Groot N.N."/>
        </authorList>
    </citation>
    <scope>NUCLEOTIDE SEQUENCE [LARGE SCALE GENOMIC DNA]</scope>
    <source>
        <strain evidence="3 4">AR67</strain>
    </source>
</reference>
<evidence type="ECO:0000313" key="3">
    <source>
        <dbReference type="EMBL" id="SFC88587.1"/>
    </source>
</evidence>
<dbReference type="EMBL" id="FOKQ01000024">
    <property type="protein sequence ID" value="SFC88587.1"/>
    <property type="molecule type" value="Genomic_DNA"/>
</dbReference>
<feature type="compositionally biased region" description="Basic and acidic residues" evidence="1">
    <location>
        <begin position="116"/>
        <end position="148"/>
    </location>
</feature>
<name>A0A1I1MT30_RUMAL</name>
<feature type="compositionally biased region" description="Polar residues" evidence="1">
    <location>
        <begin position="89"/>
        <end position="105"/>
    </location>
</feature>
<evidence type="ECO:0000256" key="1">
    <source>
        <dbReference type="SAM" id="MobiDB-lite"/>
    </source>
</evidence>
<dbReference type="OrthoDB" id="1820172at2"/>
<organism evidence="3 4">
    <name type="scientific">Ruminococcus albus</name>
    <dbReference type="NCBI Taxonomy" id="1264"/>
    <lineage>
        <taxon>Bacteria</taxon>
        <taxon>Bacillati</taxon>
        <taxon>Bacillota</taxon>
        <taxon>Clostridia</taxon>
        <taxon>Eubacteriales</taxon>
        <taxon>Oscillospiraceae</taxon>
        <taxon>Ruminococcus</taxon>
    </lineage>
</organism>
<feature type="region of interest" description="Disordered" evidence="1">
    <location>
        <begin position="79"/>
        <end position="156"/>
    </location>
</feature>
<dbReference type="AlphaFoldDB" id="A0A1I1MT30"/>
<dbReference type="Pfam" id="PF19808">
    <property type="entry name" value="DUF6291"/>
    <property type="match status" value="1"/>
</dbReference>